<dbReference type="OrthoDB" id="339764at2759"/>
<name>A0A7S4EE19_9STRA</name>
<sequence>MASATAFFPRIVALGRGAAKTQLRSVLQQCNVSKPFVVTDKNLEALTRSVLDSNELSGEVYADEVDEPTSDRVDAMAAALSSSGADGVLAIGGGSPLDAAKLAVVLSENGGKCRDYKAPVLTDTPPTLPMVAVPTTAGTGAEVTRYAVVTDSESGEKMLCAGAAFVPAACIVDGALADGSPKALTADVGVDALCHAMEAFVSKKSSPLADGFALDALQGIGRHLRSAVDDEAEGRDGMARAAFLAGVSFSVSSVTLIHGMSRPLGARFHLAHGRSNAVLMPAVTAYSLEGARERYAQCSEALGLDGDLPTALHDLASSLGVPSLRDALLERGVDERMFRDAVPGMARDALASGSPANNPLVPSEADVARLYHACYDND</sequence>
<dbReference type="InterPro" id="IPR056798">
    <property type="entry name" value="ADH_Fe_C"/>
</dbReference>
<evidence type="ECO:0000313" key="5">
    <source>
        <dbReference type="EMBL" id="CAE0706828.1"/>
    </source>
</evidence>
<protein>
    <recommendedName>
        <fullName evidence="8">Alcohol dehydrogenase iron-type/glycerol dehydrogenase GldA domain-containing protein</fullName>
    </recommendedName>
</protein>
<comment type="similarity">
    <text evidence="1">Belongs to the iron-containing alcohol dehydrogenase family.</text>
</comment>
<evidence type="ECO:0000259" key="3">
    <source>
        <dbReference type="Pfam" id="PF00465"/>
    </source>
</evidence>
<feature type="domain" description="Alcohol dehydrogenase iron-type/glycerol dehydrogenase GldA" evidence="3">
    <location>
        <begin position="9"/>
        <end position="173"/>
    </location>
</feature>
<dbReference type="AlphaFoldDB" id="A0A7S4EE19"/>
<evidence type="ECO:0008006" key="8">
    <source>
        <dbReference type="Google" id="ProtNLM"/>
    </source>
</evidence>
<dbReference type="Pfam" id="PF00465">
    <property type="entry name" value="Fe-ADH"/>
    <property type="match status" value="1"/>
</dbReference>
<proteinExistence type="inferred from homology"/>
<dbReference type="FunFam" id="3.40.50.1970:FF:000003">
    <property type="entry name" value="Alcohol dehydrogenase, iron-containing"/>
    <property type="match status" value="1"/>
</dbReference>
<evidence type="ECO:0000313" key="7">
    <source>
        <dbReference type="Proteomes" id="UP000789595"/>
    </source>
</evidence>
<keyword evidence="7" id="KW-1185">Reference proteome</keyword>
<dbReference type="Gene3D" id="3.40.50.1970">
    <property type="match status" value="1"/>
</dbReference>
<evidence type="ECO:0000313" key="6">
    <source>
        <dbReference type="EMBL" id="CAH0379585.1"/>
    </source>
</evidence>
<gene>
    <name evidence="5" type="ORF">PCAL00307_LOCUS22279</name>
    <name evidence="6" type="ORF">PECAL_6P12140</name>
</gene>
<keyword evidence="2" id="KW-0560">Oxidoreductase</keyword>
<feature type="domain" description="Fe-containing alcohol dehydrogenase-like C-terminal" evidence="4">
    <location>
        <begin position="185"/>
        <end position="374"/>
    </location>
</feature>
<dbReference type="PANTHER" id="PTHR11496">
    <property type="entry name" value="ALCOHOL DEHYDROGENASE"/>
    <property type="match status" value="1"/>
</dbReference>
<dbReference type="InterPro" id="IPR001670">
    <property type="entry name" value="ADH_Fe/GldA"/>
</dbReference>
<dbReference type="EMBL" id="HBIW01025825">
    <property type="protein sequence ID" value="CAE0706828.1"/>
    <property type="molecule type" value="Transcribed_RNA"/>
</dbReference>
<dbReference type="PANTHER" id="PTHR11496:SF102">
    <property type="entry name" value="ALCOHOL DEHYDROGENASE 4"/>
    <property type="match status" value="1"/>
</dbReference>
<evidence type="ECO:0000256" key="2">
    <source>
        <dbReference type="ARBA" id="ARBA00023002"/>
    </source>
</evidence>
<dbReference type="GO" id="GO:0046872">
    <property type="term" value="F:metal ion binding"/>
    <property type="evidence" value="ECO:0007669"/>
    <property type="project" value="InterPro"/>
</dbReference>
<dbReference type="GO" id="GO:0004022">
    <property type="term" value="F:alcohol dehydrogenase (NAD+) activity"/>
    <property type="evidence" value="ECO:0007669"/>
    <property type="project" value="TreeGrafter"/>
</dbReference>
<reference evidence="6" key="2">
    <citation type="submission" date="2021-11" db="EMBL/GenBank/DDBJ databases">
        <authorList>
            <consortium name="Genoscope - CEA"/>
            <person name="William W."/>
        </authorList>
    </citation>
    <scope>NUCLEOTIDE SEQUENCE</scope>
</reference>
<dbReference type="Proteomes" id="UP000789595">
    <property type="component" value="Unassembled WGS sequence"/>
</dbReference>
<evidence type="ECO:0000259" key="4">
    <source>
        <dbReference type="Pfam" id="PF25137"/>
    </source>
</evidence>
<reference evidence="5" key="1">
    <citation type="submission" date="2021-01" db="EMBL/GenBank/DDBJ databases">
        <authorList>
            <person name="Corre E."/>
            <person name="Pelletier E."/>
            <person name="Niang G."/>
            <person name="Scheremetjew M."/>
            <person name="Finn R."/>
            <person name="Kale V."/>
            <person name="Holt S."/>
            <person name="Cochrane G."/>
            <person name="Meng A."/>
            <person name="Brown T."/>
            <person name="Cohen L."/>
        </authorList>
    </citation>
    <scope>NUCLEOTIDE SEQUENCE</scope>
    <source>
        <strain evidence="5">CCMP1756</strain>
    </source>
</reference>
<dbReference type="EMBL" id="CAKKNE010000006">
    <property type="protein sequence ID" value="CAH0379585.1"/>
    <property type="molecule type" value="Genomic_DNA"/>
</dbReference>
<dbReference type="Gene3D" id="1.20.1090.10">
    <property type="entry name" value="Dehydroquinate synthase-like - alpha domain"/>
    <property type="match status" value="1"/>
</dbReference>
<dbReference type="SUPFAM" id="SSF56796">
    <property type="entry name" value="Dehydroquinate synthase-like"/>
    <property type="match status" value="1"/>
</dbReference>
<organism evidence="5">
    <name type="scientific">Pelagomonas calceolata</name>
    <dbReference type="NCBI Taxonomy" id="35677"/>
    <lineage>
        <taxon>Eukaryota</taxon>
        <taxon>Sar</taxon>
        <taxon>Stramenopiles</taxon>
        <taxon>Ochrophyta</taxon>
        <taxon>Pelagophyceae</taxon>
        <taxon>Pelagomonadales</taxon>
        <taxon>Pelagomonadaceae</taxon>
        <taxon>Pelagomonas</taxon>
    </lineage>
</organism>
<dbReference type="Pfam" id="PF25137">
    <property type="entry name" value="ADH_Fe_C"/>
    <property type="match status" value="1"/>
</dbReference>
<evidence type="ECO:0000256" key="1">
    <source>
        <dbReference type="ARBA" id="ARBA00007358"/>
    </source>
</evidence>
<dbReference type="InterPro" id="IPR039697">
    <property type="entry name" value="Alcohol_dehydrogenase_Fe"/>
</dbReference>
<accession>A0A7S4EE19</accession>